<dbReference type="GO" id="GO:0016779">
    <property type="term" value="F:nucleotidyltransferase activity"/>
    <property type="evidence" value="ECO:0007669"/>
    <property type="project" value="InterPro"/>
</dbReference>
<accession>A0A975MN88</accession>
<dbReference type="Gene3D" id="3.30.460.10">
    <property type="entry name" value="Beta Polymerase, domain 2"/>
    <property type="match status" value="1"/>
</dbReference>
<sequence>MSTIEAVELHLPIVYLQMVKDILHRYLPDAEVWAYGSRVNGDYYEASDLDLVVRQPDDLLRRQKNLAEVREAFTESNLPIFVQLVDWAAIPAAFHDEIAVRYVVIQ</sequence>
<dbReference type="RefSeq" id="WP_215582179.1">
    <property type="nucleotide sequence ID" value="NZ_CP073754.1"/>
</dbReference>
<dbReference type="EMBL" id="CP073754">
    <property type="protein sequence ID" value="QWF70755.1"/>
    <property type="molecule type" value="Genomic_DNA"/>
</dbReference>
<reference evidence="2" key="1">
    <citation type="submission" date="2021-04" db="EMBL/GenBank/DDBJ databases">
        <title>Draft genome sequence data of methanotrophic Methylovulum sp. strain S1L and Methylomonas sp. strain S2AM isolated from boreal lake water columns.</title>
        <authorList>
            <person name="Rissanen A.J."/>
            <person name="Mangayil R."/>
            <person name="Svenning M.M."/>
            <person name="Khanongnuch R."/>
        </authorList>
    </citation>
    <scope>NUCLEOTIDE SEQUENCE</scope>
    <source>
        <strain evidence="2">S2AM</strain>
    </source>
</reference>
<dbReference type="Pfam" id="PF01909">
    <property type="entry name" value="NTP_transf_2"/>
    <property type="match status" value="1"/>
</dbReference>
<evidence type="ECO:0000313" key="2">
    <source>
        <dbReference type="EMBL" id="QWF70755.1"/>
    </source>
</evidence>
<evidence type="ECO:0000313" key="3">
    <source>
        <dbReference type="Proteomes" id="UP000676649"/>
    </source>
</evidence>
<dbReference type="InterPro" id="IPR002934">
    <property type="entry name" value="Polymerase_NTP_transf_dom"/>
</dbReference>
<name>A0A975MN88_9GAMM</name>
<dbReference type="InterPro" id="IPR043519">
    <property type="entry name" value="NT_sf"/>
</dbReference>
<dbReference type="SUPFAM" id="SSF81301">
    <property type="entry name" value="Nucleotidyltransferase"/>
    <property type="match status" value="1"/>
</dbReference>
<dbReference type="KEGG" id="mpad:KEF85_15765"/>
<feature type="domain" description="Polymerase nucleotidyl transferase" evidence="1">
    <location>
        <begin position="18"/>
        <end position="71"/>
    </location>
</feature>
<protein>
    <submittedName>
        <fullName evidence="2">Nucleotidyltransferase domain-containing protein</fullName>
    </submittedName>
</protein>
<dbReference type="Proteomes" id="UP000676649">
    <property type="component" value="Chromosome"/>
</dbReference>
<keyword evidence="3" id="KW-1185">Reference proteome</keyword>
<dbReference type="AlphaFoldDB" id="A0A975MN88"/>
<evidence type="ECO:0000259" key="1">
    <source>
        <dbReference type="Pfam" id="PF01909"/>
    </source>
</evidence>
<gene>
    <name evidence="2" type="ORF">KEF85_15765</name>
</gene>
<organism evidence="2 3">
    <name type="scientific">Methylomonas paludis</name>
    <dbReference type="NCBI Taxonomy" id="1173101"/>
    <lineage>
        <taxon>Bacteria</taxon>
        <taxon>Pseudomonadati</taxon>
        <taxon>Pseudomonadota</taxon>
        <taxon>Gammaproteobacteria</taxon>
        <taxon>Methylococcales</taxon>
        <taxon>Methylococcaceae</taxon>
        <taxon>Methylomonas</taxon>
    </lineage>
</organism>
<proteinExistence type="predicted"/>